<protein>
    <submittedName>
        <fullName evidence="4">Helix-turn-helix transcriptional regulator</fullName>
    </submittedName>
</protein>
<dbReference type="PANTHER" id="PTHR46558:SF11">
    <property type="entry name" value="HTH-TYPE TRANSCRIPTIONAL REGULATOR XRE"/>
    <property type="match status" value="1"/>
</dbReference>
<proteinExistence type="predicted"/>
<reference evidence="5" key="1">
    <citation type="submission" date="2023-09" db="EMBL/GenBank/DDBJ databases">
        <title>Paenibacillus sp. chi10 Genome sequencing and assembly.</title>
        <authorList>
            <person name="Kim I."/>
        </authorList>
    </citation>
    <scope>NUCLEOTIDE SEQUENCE [LARGE SCALE GENOMIC DNA]</scope>
    <source>
        <strain evidence="5">chi10</strain>
    </source>
</reference>
<dbReference type="InterPro" id="IPR010982">
    <property type="entry name" value="Lambda_DNA-bd_dom_sf"/>
</dbReference>
<dbReference type="SUPFAM" id="SSF47413">
    <property type="entry name" value="lambda repressor-like DNA-binding domains"/>
    <property type="match status" value="1"/>
</dbReference>
<accession>A0AAJ2N530</accession>
<dbReference type="GO" id="GO:0003677">
    <property type="term" value="F:DNA binding"/>
    <property type="evidence" value="ECO:0007669"/>
    <property type="project" value="UniProtKB-KW"/>
</dbReference>
<dbReference type="PROSITE" id="PS50943">
    <property type="entry name" value="HTH_CROC1"/>
    <property type="match status" value="1"/>
</dbReference>
<feature type="domain" description="RGS" evidence="2">
    <location>
        <begin position="84"/>
        <end position="134"/>
    </location>
</feature>
<dbReference type="Pfam" id="PF01381">
    <property type="entry name" value="HTH_3"/>
    <property type="match status" value="1"/>
</dbReference>
<dbReference type="CDD" id="cd00093">
    <property type="entry name" value="HTH_XRE"/>
    <property type="match status" value="1"/>
</dbReference>
<evidence type="ECO:0000259" key="3">
    <source>
        <dbReference type="PROSITE" id="PS50943"/>
    </source>
</evidence>
<evidence type="ECO:0000256" key="1">
    <source>
        <dbReference type="ARBA" id="ARBA00023125"/>
    </source>
</evidence>
<dbReference type="InterPro" id="IPR016137">
    <property type="entry name" value="RGS"/>
</dbReference>
<evidence type="ECO:0000313" key="5">
    <source>
        <dbReference type="Proteomes" id="UP001250538"/>
    </source>
</evidence>
<name>A0AAJ2N530_9BACL</name>
<dbReference type="Proteomes" id="UP001250538">
    <property type="component" value="Unassembled WGS sequence"/>
</dbReference>
<gene>
    <name evidence="4" type="ORF">RQP50_27715</name>
</gene>
<dbReference type="PANTHER" id="PTHR46558">
    <property type="entry name" value="TRACRIPTIONAL REGULATORY PROTEIN-RELATED-RELATED"/>
    <property type="match status" value="1"/>
</dbReference>
<dbReference type="EMBL" id="JAVYAA010000010">
    <property type="protein sequence ID" value="MDT8980023.1"/>
    <property type="molecule type" value="Genomic_DNA"/>
</dbReference>
<organism evidence="4 5">
    <name type="scientific">Paenibacillus suaedae</name>
    <dbReference type="NCBI Taxonomy" id="3077233"/>
    <lineage>
        <taxon>Bacteria</taxon>
        <taxon>Bacillati</taxon>
        <taxon>Bacillota</taxon>
        <taxon>Bacilli</taxon>
        <taxon>Bacillales</taxon>
        <taxon>Paenibacillaceae</taxon>
        <taxon>Paenibacillus</taxon>
    </lineage>
</organism>
<dbReference type="RefSeq" id="WP_315747381.1">
    <property type="nucleotide sequence ID" value="NZ_JAVYAA010000010.1"/>
</dbReference>
<sequence>MSVTGERIKKLRERAGLNQLELSKKIGMNNSVLSRIESGKRPVEHDEINLFADFFVVTGDYLLGRSDTPTPTTDKQPSNLEDEDFEAFINDPQHGIFFKEYLEAPEERKKELMQFWRIIKEAEKGRQLGDRQGE</sequence>
<dbReference type="SMART" id="SM00530">
    <property type="entry name" value="HTH_XRE"/>
    <property type="match status" value="1"/>
</dbReference>
<evidence type="ECO:0000259" key="2">
    <source>
        <dbReference type="PROSITE" id="PS50132"/>
    </source>
</evidence>
<dbReference type="AlphaFoldDB" id="A0AAJ2N530"/>
<dbReference type="InterPro" id="IPR001387">
    <property type="entry name" value="Cro/C1-type_HTH"/>
</dbReference>
<dbReference type="Gene3D" id="1.10.260.40">
    <property type="entry name" value="lambda repressor-like DNA-binding domains"/>
    <property type="match status" value="1"/>
</dbReference>
<keyword evidence="1" id="KW-0238">DNA-binding</keyword>
<feature type="domain" description="HTH cro/C1-type" evidence="3">
    <location>
        <begin position="8"/>
        <end position="62"/>
    </location>
</feature>
<keyword evidence="5" id="KW-1185">Reference proteome</keyword>
<comment type="caution">
    <text evidence="4">The sequence shown here is derived from an EMBL/GenBank/DDBJ whole genome shotgun (WGS) entry which is preliminary data.</text>
</comment>
<dbReference type="PROSITE" id="PS50132">
    <property type="entry name" value="RGS"/>
    <property type="match status" value="1"/>
</dbReference>
<evidence type="ECO:0000313" key="4">
    <source>
        <dbReference type="EMBL" id="MDT8980023.1"/>
    </source>
</evidence>